<evidence type="ECO:0000313" key="3">
    <source>
        <dbReference type="EMBL" id="ANG64099.1"/>
    </source>
</evidence>
<dbReference type="STRING" id="1821621.A8C75_17560"/>
<dbReference type="PANTHER" id="PTHR11626:SF2">
    <property type="entry name" value="SQUALENE SYNTHASE"/>
    <property type="match status" value="1"/>
</dbReference>
<accession>A0A1A9F2U9</accession>
<evidence type="ECO:0000313" key="4">
    <source>
        <dbReference type="Proteomes" id="UP000078070"/>
    </source>
</evidence>
<organism evidence="3 4">
    <name type="scientific">Marinobacterium aestuarii</name>
    <dbReference type="NCBI Taxonomy" id="1821621"/>
    <lineage>
        <taxon>Bacteria</taxon>
        <taxon>Pseudomonadati</taxon>
        <taxon>Pseudomonadota</taxon>
        <taxon>Gammaproteobacteria</taxon>
        <taxon>Oceanospirillales</taxon>
        <taxon>Oceanospirillaceae</taxon>
        <taxon>Marinobacterium</taxon>
    </lineage>
</organism>
<dbReference type="SFLD" id="SFLDS00005">
    <property type="entry name" value="Isoprenoid_Synthase_Type_I"/>
    <property type="match status" value="1"/>
</dbReference>
<dbReference type="GO" id="GO:0045338">
    <property type="term" value="P:farnesyl diphosphate metabolic process"/>
    <property type="evidence" value="ECO:0007669"/>
    <property type="project" value="InterPro"/>
</dbReference>
<keyword evidence="4" id="KW-1185">Reference proteome</keyword>
<dbReference type="PANTHER" id="PTHR11626">
    <property type="entry name" value="FARNESYL-DIPHOSPHATE FARNESYLTRANSFERASE"/>
    <property type="match status" value="1"/>
</dbReference>
<dbReference type="RefSeq" id="WP_067385408.1">
    <property type="nucleotide sequence ID" value="NZ_CP015839.1"/>
</dbReference>
<protein>
    <recommendedName>
        <fullName evidence="5">Phytoene synthase</fullName>
    </recommendedName>
</protein>
<dbReference type="Pfam" id="PF00494">
    <property type="entry name" value="SQS_PSY"/>
    <property type="match status" value="1"/>
</dbReference>
<evidence type="ECO:0000256" key="1">
    <source>
        <dbReference type="ARBA" id="ARBA00022679"/>
    </source>
</evidence>
<name>A0A1A9F2U9_9GAMM</name>
<dbReference type="InterPro" id="IPR008949">
    <property type="entry name" value="Isoprenoid_synthase_dom_sf"/>
</dbReference>
<dbReference type="EMBL" id="CP015839">
    <property type="protein sequence ID" value="ANG64099.1"/>
    <property type="molecule type" value="Genomic_DNA"/>
</dbReference>
<evidence type="ECO:0000256" key="2">
    <source>
        <dbReference type="SAM" id="Phobius"/>
    </source>
</evidence>
<reference evidence="4" key="1">
    <citation type="submission" date="2016-05" db="EMBL/GenBank/DDBJ databases">
        <authorList>
            <person name="Baek K."/>
            <person name="Yang S.-J."/>
        </authorList>
    </citation>
    <scope>NUCLEOTIDE SEQUENCE [LARGE SCALE GENOMIC DNA]</scope>
    <source>
        <strain evidence="4">ST58-10</strain>
    </source>
</reference>
<keyword evidence="2" id="KW-0812">Transmembrane</keyword>
<evidence type="ECO:0008006" key="5">
    <source>
        <dbReference type="Google" id="ProtNLM"/>
    </source>
</evidence>
<dbReference type="KEGG" id="mars:A8C75_17560"/>
<dbReference type="Gene3D" id="1.10.600.10">
    <property type="entry name" value="Farnesyl Diphosphate Synthase"/>
    <property type="match status" value="1"/>
</dbReference>
<dbReference type="PROSITE" id="PS01044">
    <property type="entry name" value="SQUALEN_PHYTOEN_SYN_1"/>
    <property type="match status" value="1"/>
</dbReference>
<dbReference type="SFLD" id="SFLDG01018">
    <property type="entry name" value="Squalene/Phytoene_Synthase_Lik"/>
    <property type="match status" value="1"/>
</dbReference>
<reference evidence="3 4" key="2">
    <citation type="journal article" date="2018" name="Int. J. Syst. Evol. Microbiol.">
        <title>Marinobacterium aestuarii sp. nov., a benzene-degrading marine bacterium isolated from estuary sediment.</title>
        <authorList>
            <person name="Bae S.S."/>
            <person name="Jung J."/>
            <person name="Chung D."/>
            <person name="Baek K."/>
        </authorList>
    </citation>
    <scope>NUCLEOTIDE SEQUENCE [LARGE SCALE GENOMIC DNA]</scope>
    <source>
        <strain evidence="3 4">ST58-10</strain>
    </source>
</reference>
<gene>
    <name evidence="3" type="ORF">A8C75_17560</name>
</gene>
<keyword evidence="2" id="KW-0472">Membrane</keyword>
<dbReference type="AlphaFoldDB" id="A0A1A9F2U9"/>
<dbReference type="InterPro" id="IPR019845">
    <property type="entry name" value="Squalene/phytoene_synthase_CS"/>
</dbReference>
<dbReference type="InterPro" id="IPR044844">
    <property type="entry name" value="Trans_IPPS_euk-type"/>
</dbReference>
<dbReference type="OrthoDB" id="9807580at2"/>
<keyword evidence="1" id="KW-0808">Transferase</keyword>
<dbReference type="SUPFAM" id="SSF48576">
    <property type="entry name" value="Terpenoid synthases"/>
    <property type="match status" value="1"/>
</dbReference>
<dbReference type="Proteomes" id="UP000078070">
    <property type="component" value="Chromosome"/>
</dbReference>
<dbReference type="GO" id="GO:0051996">
    <property type="term" value="F:squalene synthase [NAD(P)H] activity"/>
    <property type="evidence" value="ECO:0007669"/>
    <property type="project" value="InterPro"/>
</dbReference>
<sequence>MTNNNLPAQDFCYESLRKVSRSFYVNTVALRNPIRDYVCVAYLLCRIADTIEDDPGLSVDAKAQGFVLFKDGLSQGAPVAAWCDFVATLDSSDDEQELALNFHTVLAQFSVFPQKIRDIISKHVVIMADGMLLYCNKLEGRRESIEDFSQLDDYCYYVAGVVGELLTAVFSEEMDIPPAALVQLQKNAVAFGLALQYVNIINDYSTDNERGIVFWPDSCVHDGADAQKPLREMSRRCLGYIVDSFEYVRYIPRKERSVRGFCLLPLFFAVATLKQINQDRSSQGHRQKVKISRKRVRFIFFFVMAFSRFDFILDAYFRRNVAFLRKYLGA</sequence>
<keyword evidence="2" id="KW-1133">Transmembrane helix</keyword>
<feature type="transmembrane region" description="Helical" evidence="2">
    <location>
        <begin position="298"/>
        <end position="317"/>
    </location>
</feature>
<proteinExistence type="predicted"/>
<dbReference type="InterPro" id="IPR002060">
    <property type="entry name" value="Squ/phyt_synthse"/>
</dbReference>